<keyword evidence="2" id="KW-1185">Reference proteome</keyword>
<dbReference type="Proteomes" id="UP000790709">
    <property type="component" value="Unassembled WGS sequence"/>
</dbReference>
<comment type="caution">
    <text evidence="1">The sequence shown here is derived from an EMBL/GenBank/DDBJ whole genome shotgun (WGS) entry which is preliminary data.</text>
</comment>
<organism evidence="1 2">
    <name type="scientific">Leucogyrophana mollusca</name>
    <dbReference type="NCBI Taxonomy" id="85980"/>
    <lineage>
        <taxon>Eukaryota</taxon>
        <taxon>Fungi</taxon>
        <taxon>Dikarya</taxon>
        <taxon>Basidiomycota</taxon>
        <taxon>Agaricomycotina</taxon>
        <taxon>Agaricomycetes</taxon>
        <taxon>Agaricomycetidae</taxon>
        <taxon>Boletales</taxon>
        <taxon>Boletales incertae sedis</taxon>
        <taxon>Leucogyrophana</taxon>
    </lineage>
</organism>
<accession>A0ACB8BV00</accession>
<evidence type="ECO:0000313" key="2">
    <source>
        <dbReference type="Proteomes" id="UP000790709"/>
    </source>
</evidence>
<dbReference type="EMBL" id="MU266353">
    <property type="protein sequence ID" value="KAH7928448.1"/>
    <property type="molecule type" value="Genomic_DNA"/>
</dbReference>
<proteinExistence type="predicted"/>
<reference evidence="1" key="1">
    <citation type="journal article" date="2021" name="New Phytol.">
        <title>Evolutionary innovations through gain and loss of genes in the ectomycorrhizal Boletales.</title>
        <authorList>
            <person name="Wu G."/>
            <person name="Miyauchi S."/>
            <person name="Morin E."/>
            <person name="Kuo A."/>
            <person name="Drula E."/>
            <person name="Varga T."/>
            <person name="Kohler A."/>
            <person name="Feng B."/>
            <person name="Cao Y."/>
            <person name="Lipzen A."/>
            <person name="Daum C."/>
            <person name="Hundley H."/>
            <person name="Pangilinan J."/>
            <person name="Johnson J."/>
            <person name="Barry K."/>
            <person name="LaButti K."/>
            <person name="Ng V."/>
            <person name="Ahrendt S."/>
            <person name="Min B."/>
            <person name="Choi I.G."/>
            <person name="Park H."/>
            <person name="Plett J.M."/>
            <person name="Magnuson J."/>
            <person name="Spatafora J.W."/>
            <person name="Nagy L.G."/>
            <person name="Henrissat B."/>
            <person name="Grigoriev I.V."/>
            <person name="Yang Z.L."/>
            <person name="Xu J."/>
            <person name="Martin F.M."/>
        </authorList>
    </citation>
    <scope>NUCLEOTIDE SEQUENCE</scope>
    <source>
        <strain evidence="1">KUC20120723A-06</strain>
    </source>
</reference>
<protein>
    <submittedName>
        <fullName evidence="1">Uncharacterized protein</fullName>
    </submittedName>
</protein>
<name>A0ACB8BV00_9AGAM</name>
<gene>
    <name evidence="1" type="ORF">BV22DRAFT_1044674</name>
</gene>
<sequence>MPLDGHSYLTSYGWSGKGTGLRKGAIDKPLAIPQKKNLAGLGKDRDEAFPFWDHLFTAASKSITIKVTTDDEDEDGNDSSAPLTFTRTATGIISNRRPITGTPASGVTTPDSDTTLRLSLISAAKREAAKKGLYSRFFRGPILGPDDDASTTTVVNVTVVEEVVQIARQTPEETKVERRERKRLKAEAKEAKKNAKAKKRKCEELLETEEERSQRKRLKKEMKKAKKLALAGLTDKDERKIPKKNSMETEEAKKVEDSCDRPSSGKPPAPIAEGGKQGGRKRRNETTAKSEGCRGEALKKERKGKRKRDTLVVPS</sequence>
<evidence type="ECO:0000313" key="1">
    <source>
        <dbReference type="EMBL" id="KAH7928448.1"/>
    </source>
</evidence>